<evidence type="ECO:0000256" key="1">
    <source>
        <dbReference type="SAM" id="SignalP"/>
    </source>
</evidence>
<gene>
    <name evidence="2" type="ORF">ACEU0G_001851</name>
</gene>
<sequence>MRTVALVVSLGITAVSAAGAGQTGDPAKSTSMAVASAPPAALNAPPPSTSGPFAGAWSSCDGATSPDECSRYLLIQRGERICGTWSYLASGQTFEGRLVAHATSETKARRTQVCGRPGSETDTECADGWQNVDAPLRLCDGKLSDLAATNGACLGVYQAAPVLPAERAALEAQPWMAACLAAPL</sequence>
<organism evidence="2 3">
    <name type="scientific">Stenotrophomonas nematodicola</name>
    <dbReference type="NCBI Taxonomy" id="2656746"/>
    <lineage>
        <taxon>Bacteria</taxon>
        <taxon>Pseudomonadati</taxon>
        <taxon>Pseudomonadota</taxon>
        <taxon>Gammaproteobacteria</taxon>
        <taxon>Lysobacterales</taxon>
        <taxon>Lysobacteraceae</taxon>
        <taxon>Stenotrophomonas</taxon>
    </lineage>
</organism>
<proteinExistence type="predicted"/>
<accession>A0ABW7D6V0</accession>
<dbReference type="EMBL" id="JBHGCJ010000022">
    <property type="protein sequence ID" value="MFG6111514.1"/>
    <property type="molecule type" value="Genomic_DNA"/>
</dbReference>
<feature type="signal peptide" evidence="1">
    <location>
        <begin position="1"/>
        <end position="20"/>
    </location>
</feature>
<dbReference type="RefSeq" id="WP_394164748.1">
    <property type="nucleotide sequence ID" value="NZ_JBHGCJ010000022.1"/>
</dbReference>
<protein>
    <submittedName>
        <fullName evidence="2">Uncharacterized protein</fullName>
    </submittedName>
</protein>
<feature type="chain" id="PRO_5045459355" evidence="1">
    <location>
        <begin position="21"/>
        <end position="184"/>
    </location>
</feature>
<reference evidence="2 3" key="1">
    <citation type="submission" date="2024-09" db="EMBL/GenBank/DDBJ databases">
        <authorList>
            <consortium name="All-Russian atlas of soil microorganisms"/>
            <consortium name="as a basis for the search for new antimicrobial producers and enzymes with unique properties"/>
            <person name="Sokolova E.A."/>
            <person name="Voronina E.N."/>
        </authorList>
    </citation>
    <scope>NUCLEOTIDE SEQUENCE [LARGE SCALE GENOMIC DNA]</scope>
    <source>
        <strain evidence="2 3">AF-22b-331.1</strain>
    </source>
</reference>
<evidence type="ECO:0000313" key="2">
    <source>
        <dbReference type="EMBL" id="MFG6111514.1"/>
    </source>
</evidence>
<comment type="caution">
    <text evidence="2">The sequence shown here is derived from an EMBL/GenBank/DDBJ whole genome shotgun (WGS) entry which is preliminary data.</text>
</comment>
<keyword evidence="1" id="KW-0732">Signal</keyword>
<dbReference type="Proteomes" id="UP001605261">
    <property type="component" value="Unassembled WGS sequence"/>
</dbReference>
<evidence type="ECO:0000313" key="3">
    <source>
        <dbReference type="Proteomes" id="UP001605261"/>
    </source>
</evidence>
<keyword evidence="3" id="KW-1185">Reference proteome</keyword>
<name>A0ABW7D6V0_9GAMM</name>